<gene>
    <name evidence="2" type="ORF">FHR82_002880</name>
</gene>
<comment type="caution">
    <text evidence="2">The sequence shown here is derived from an EMBL/GenBank/DDBJ whole genome shotgun (WGS) entry which is preliminary data.</text>
</comment>
<proteinExistence type="predicted"/>
<name>A0A7W7VE59_9PSEU</name>
<feature type="transmembrane region" description="Helical" evidence="1">
    <location>
        <begin position="12"/>
        <end position="31"/>
    </location>
</feature>
<sequence>MVAGEGTDASVLAGIVVASSLALCVAGLAALSGTTFGITGATLVPLLLGAAAFLVMMLVVDPVLTPKHPPTRDEIHIWLSKTVLCRLPAIEVPMLAGLLIAFVGQERGMLLTGVLGTLVLASVWWPGEQFFNAMRRRLQPLSADRLLDELLTRSNGRLKLRTR</sequence>
<reference evidence="2 3" key="1">
    <citation type="submission" date="2020-08" db="EMBL/GenBank/DDBJ databases">
        <title>Genomic Encyclopedia of Type Strains, Phase III (KMG-III): the genomes of soil and plant-associated and newly described type strains.</title>
        <authorList>
            <person name="Whitman W."/>
        </authorList>
    </citation>
    <scope>NUCLEOTIDE SEQUENCE [LARGE SCALE GENOMIC DNA]</scope>
    <source>
        <strain evidence="2 3">CECT 8960</strain>
    </source>
</reference>
<feature type="transmembrane region" description="Helical" evidence="1">
    <location>
        <begin position="43"/>
        <end position="64"/>
    </location>
</feature>
<accession>A0A7W7VE59</accession>
<organism evidence="2 3">
    <name type="scientific">Actinophytocola algeriensis</name>
    <dbReference type="NCBI Taxonomy" id="1768010"/>
    <lineage>
        <taxon>Bacteria</taxon>
        <taxon>Bacillati</taxon>
        <taxon>Actinomycetota</taxon>
        <taxon>Actinomycetes</taxon>
        <taxon>Pseudonocardiales</taxon>
        <taxon>Pseudonocardiaceae</taxon>
    </lineage>
</organism>
<dbReference type="RefSeq" id="WP_184810842.1">
    <property type="nucleotide sequence ID" value="NZ_JACHJQ010000003.1"/>
</dbReference>
<dbReference type="Proteomes" id="UP000520767">
    <property type="component" value="Unassembled WGS sequence"/>
</dbReference>
<keyword evidence="3" id="KW-1185">Reference proteome</keyword>
<protein>
    <submittedName>
        <fullName evidence="2">Uncharacterized protein</fullName>
    </submittedName>
</protein>
<dbReference type="EMBL" id="JACHJQ010000003">
    <property type="protein sequence ID" value="MBB4906660.1"/>
    <property type="molecule type" value="Genomic_DNA"/>
</dbReference>
<keyword evidence="1" id="KW-1133">Transmembrane helix</keyword>
<keyword evidence="1" id="KW-0812">Transmembrane</keyword>
<evidence type="ECO:0000313" key="3">
    <source>
        <dbReference type="Proteomes" id="UP000520767"/>
    </source>
</evidence>
<feature type="transmembrane region" description="Helical" evidence="1">
    <location>
        <begin position="109"/>
        <end position="127"/>
    </location>
</feature>
<dbReference type="AlphaFoldDB" id="A0A7W7VE59"/>
<evidence type="ECO:0000256" key="1">
    <source>
        <dbReference type="SAM" id="Phobius"/>
    </source>
</evidence>
<evidence type="ECO:0000313" key="2">
    <source>
        <dbReference type="EMBL" id="MBB4906660.1"/>
    </source>
</evidence>
<keyword evidence="1" id="KW-0472">Membrane</keyword>